<dbReference type="AlphaFoldDB" id="A0A164H0U5"/>
<evidence type="ECO:0000313" key="2">
    <source>
        <dbReference type="Proteomes" id="UP000076512"/>
    </source>
</evidence>
<accession>A0A164H0U5</accession>
<protein>
    <submittedName>
        <fullName evidence="1">Uncharacterized protein</fullName>
    </submittedName>
</protein>
<reference evidence="1 2" key="1">
    <citation type="submission" date="2016-04" db="EMBL/GenBank/DDBJ databases">
        <authorList>
            <person name="Evans L.H."/>
            <person name="Alamgir A."/>
            <person name="Owens N."/>
            <person name="Weber N.D."/>
            <person name="Virtaneva K."/>
            <person name="Barbian K."/>
            <person name="Babar A."/>
            <person name="Rosenke K."/>
        </authorList>
    </citation>
    <scope>NUCLEOTIDE SEQUENCE [LARGE SCALE GENOMIC DNA]</scope>
    <source>
        <strain evidence="1 2">IFM 0406</strain>
    </source>
</reference>
<name>A0A164H0U5_9NOCA</name>
<organism evidence="1 2">
    <name type="scientific">Nocardia terpenica</name>
    <dbReference type="NCBI Taxonomy" id="455432"/>
    <lineage>
        <taxon>Bacteria</taxon>
        <taxon>Bacillati</taxon>
        <taxon>Actinomycetota</taxon>
        <taxon>Actinomycetes</taxon>
        <taxon>Mycobacteriales</taxon>
        <taxon>Nocardiaceae</taxon>
        <taxon>Nocardia</taxon>
    </lineage>
</organism>
<evidence type="ECO:0000313" key="1">
    <source>
        <dbReference type="EMBL" id="KZM68106.1"/>
    </source>
</evidence>
<gene>
    <name evidence="1" type="ORF">AWN90_09195</name>
</gene>
<sequence>MAVPDQSAQRADELTLRIAVAGVLGTAATDVFRTGKAEFAQSHLSGERRIVTSHRRDSNGDPIRLGAVSVVEGSTSVMVTDPAAVVAWLRDNYNADPEEALEMVPQLTRQWMKTVEQAAKAAATAGKPLPPGIAVHVGDPHARFERQKDVDAVAEVAAMIRDKVLDLTAVLALPAAPPASAEETP</sequence>
<dbReference type="STRING" id="455432.AWN90_09195"/>
<dbReference type="Proteomes" id="UP000076512">
    <property type="component" value="Unassembled WGS sequence"/>
</dbReference>
<proteinExistence type="predicted"/>
<dbReference type="EMBL" id="LWGR01000021">
    <property type="protein sequence ID" value="KZM68106.1"/>
    <property type="molecule type" value="Genomic_DNA"/>
</dbReference>
<keyword evidence="2" id="KW-1185">Reference proteome</keyword>
<comment type="caution">
    <text evidence="1">The sequence shown here is derived from an EMBL/GenBank/DDBJ whole genome shotgun (WGS) entry which is preliminary data.</text>
</comment>